<proteinExistence type="predicted"/>
<feature type="compositionally biased region" description="Polar residues" evidence="1">
    <location>
        <begin position="25"/>
        <end position="41"/>
    </location>
</feature>
<evidence type="ECO:0000256" key="1">
    <source>
        <dbReference type="SAM" id="MobiDB-lite"/>
    </source>
</evidence>
<protein>
    <submittedName>
        <fullName evidence="2">Uncharacterized protein</fullName>
    </submittedName>
</protein>
<gene>
    <name evidence="2" type="ORF">WKI299_LOCUS836</name>
</gene>
<accession>A0A816L8L5</accession>
<name>A0A816L8L5_9BILA</name>
<comment type="caution">
    <text evidence="2">The sequence shown here is derived from an EMBL/GenBank/DDBJ whole genome shotgun (WGS) entry which is preliminary data.</text>
</comment>
<dbReference type="Proteomes" id="UP000663856">
    <property type="component" value="Unassembled WGS sequence"/>
</dbReference>
<reference evidence="2" key="1">
    <citation type="submission" date="2021-02" db="EMBL/GenBank/DDBJ databases">
        <authorList>
            <person name="Nowell W R."/>
        </authorList>
    </citation>
    <scope>NUCLEOTIDE SEQUENCE</scope>
</reference>
<organism evidence="2 3">
    <name type="scientific">Rotaria magnacalcarata</name>
    <dbReference type="NCBI Taxonomy" id="392030"/>
    <lineage>
        <taxon>Eukaryota</taxon>
        <taxon>Metazoa</taxon>
        <taxon>Spiralia</taxon>
        <taxon>Gnathifera</taxon>
        <taxon>Rotifera</taxon>
        <taxon>Eurotatoria</taxon>
        <taxon>Bdelloidea</taxon>
        <taxon>Philodinida</taxon>
        <taxon>Philodinidae</taxon>
        <taxon>Rotaria</taxon>
    </lineage>
</organism>
<evidence type="ECO:0000313" key="2">
    <source>
        <dbReference type="EMBL" id="CAF1932778.1"/>
    </source>
</evidence>
<evidence type="ECO:0000313" key="3">
    <source>
        <dbReference type="Proteomes" id="UP000663856"/>
    </source>
</evidence>
<dbReference type="EMBL" id="CAJNRF010000049">
    <property type="protein sequence ID" value="CAF1932778.1"/>
    <property type="molecule type" value="Genomic_DNA"/>
</dbReference>
<dbReference type="AlphaFoldDB" id="A0A816L8L5"/>
<feature type="region of interest" description="Disordered" evidence="1">
    <location>
        <begin position="1"/>
        <end position="100"/>
    </location>
</feature>
<feature type="compositionally biased region" description="Polar residues" evidence="1">
    <location>
        <begin position="74"/>
        <end position="90"/>
    </location>
</feature>
<sequence length="118" mass="12428">MSSSIPHVQDSDGKLATESAPPGMNSITNTVGMRPSKNQISPPIDSSHVQQNSCHQLGYSDGKLATESAPPGMNSITNTVGMRPSKNQISPPIDSSHVQQNSCHQLGCTADHSGKPHE</sequence>